<keyword evidence="2" id="KW-1185">Reference proteome</keyword>
<sequence>MDAPPSISSAIIRNFDQQQPQVNEPSQFGEEQYNPSISDIRSIDKSQSQFNQYFVDRSIGQPMEIYGDVVQPVSIGDMAAIRREEIQYHQFPDQRSIISDNSEQMPSIGSMVRDGEISQAGGGNFTYDDAPPSRTDVAHRDASHTGESNVGRYIPEEDYEGVSLTGRNFGKFYAMEFPKEEA</sequence>
<reference evidence="1 2" key="2">
    <citation type="journal article" date="2022" name="Mol. Ecol. Resour.">
        <title>The genomes of chicory, endive, great burdock and yacon provide insights into Asteraceae paleo-polyploidization history and plant inulin production.</title>
        <authorList>
            <person name="Fan W."/>
            <person name="Wang S."/>
            <person name="Wang H."/>
            <person name="Wang A."/>
            <person name="Jiang F."/>
            <person name="Liu H."/>
            <person name="Zhao H."/>
            <person name="Xu D."/>
            <person name="Zhang Y."/>
        </authorList>
    </citation>
    <scope>NUCLEOTIDE SEQUENCE [LARGE SCALE GENOMIC DNA]</scope>
    <source>
        <strain evidence="2">cv. Punajuju</strain>
        <tissue evidence="1">Leaves</tissue>
    </source>
</reference>
<name>A0ACB9BMG3_CICIN</name>
<organism evidence="1 2">
    <name type="scientific">Cichorium intybus</name>
    <name type="common">Chicory</name>
    <dbReference type="NCBI Taxonomy" id="13427"/>
    <lineage>
        <taxon>Eukaryota</taxon>
        <taxon>Viridiplantae</taxon>
        <taxon>Streptophyta</taxon>
        <taxon>Embryophyta</taxon>
        <taxon>Tracheophyta</taxon>
        <taxon>Spermatophyta</taxon>
        <taxon>Magnoliopsida</taxon>
        <taxon>eudicotyledons</taxon>
        <taxon>Gunneridae</taxon>
        <taxon>Pentapetalae</taxon>
        <taxon>asterids</taxon>
        <taxon>campanulids</taxon>
        <taxon>Asterales</taxon>
        <taxon>Asteraceae</taxon>
        <taxon>Cichorioideae</taxon>
        <taxon>Cichorieae</taxon>
        <taxon>Cichoriinae</taxon>
        <taxon>Cichorium</taxon>
    </lineage>
</organism>
<accession>A0ACB9BMG3</accession>
<proteinExistence type="predicted"/>
<comment type="caution">
    <text evidence="1">The sequence shown here is derived from an EMBL/GenBank/DDBJ whole genome shotgun (WGS) entry which is preliminary data.</text>
</comment>
<dbReference type="Proteomes" id="UP001055811">
    <property type="component" value="Linkage Group LG06"/>
</dbReference>
<gene>
    <name evidence="1" type="ORF">L2E82_34620</name>
</gene>
<evidence type="ECO:0000313" key="2">
    <source>
        <dbReference type="Proteomes" id="UP001055811"/>
    </source>
</evidence>
<dbReference type="EMBL" id="CM042014">
    <property type="protein sequence ID" value="KAI3723198.1"/>
    <property type="molecule type" value="Genomic_DNA"/>
</dbReference>
<reference evidence="2" key="1">
    <citation type="journal article" date="2022" name="Mol. Ecol. Resour.">
        <title>The genomes of chicory, endive, great burdock and yacon provide insights into Asteraceae palaeo-polyploidization history and plant inulin production.</title>
        <authorList>
            <person name="Fan W."/>
            <person name="Wang S."/>
            <person name="Wang H."/>
            <person name="Wang A."/>
            <person name="Jiang F."/>
            <person name="Liu H."/>
            <person name="Zhao H."/>
            <person name="Xu D."/>
            <person name="Zhang Y."/>
        </authorList>
    </citation>
    <scope>NUCLEOTIDE SEQUENCE [LARGE SCALE GENOMIC DNA]</scope>
    <source>
        <strain evidence="2">cv. Punajuju</strain>
    </source>
</reference>
<protein>
    <submittedName>
        <fullName evidence="1">Uncharacterized protein</fullName>
    </submittedName>
</protein>
<evidence type="ECO:0000313" key="1">
    <source>
        <dbReference type="EMBL" id="KAI3723198.1"/>
    </source>
</evidence>